<keyword evidence="1" id="KW-0378">Hydrolase</keyword>
<dbReference type="Proteomes" id="UP000671828">
    <property type="component" value="Chromosome"/>
</dbReference>
<gene>
    <name evidence="4" type="ORF">J7S33_29855</name>
    <name evidence="3" type="ORF">JOE68_005711</name>
</gene>
<sequence>MTTDHADEQQHSIAAALPHARLTIDELWLRYFALGGDCGVIDIDAYVHGLGRLPPLQCDILAHAVNERLDELTPPHRAYYSRPARESEPRGQSLSALVELLEGAELAPPERLPALLDAAARTLGVRITMYLVDRDARRLHRWPAADGGPDREAADREAPELDGSLAGRAFREVRVLPARVGPRLWVPLLDGAERLGVLEVEVDDAVDLEHPGLHAQCRWLSILLGHLVSQLARYGDAVDLGRRSPPRNVTGELIRSLMPPMTAGVDDFVVTGAVQPRHEGNGDAFDYSLSETTATLIVLDAAGHDLRSGLVAATALAAHRRARRAGLDLGERARAVDEALGRQLGGGASATAVLAEVDLTTGRLRYLNAGHPRPLVVRGGGVVEPLTGGRRPPLGLGGAERVRAEPAVAEEVLRPADWLVVHTDGVTEARDPHGAPFGETGLAEFLRREAAADDPAPETARRLVRAVLAHQGGVAQDDATVVLARWTDPDALLPGRPDRP</sequence>
<reference evidence="4" key="2">
    <citation type="submission" date="2021-04" db="EMBL/GenBank/DDBJ databases">
        <title>Saccharothrix algeriensis WGS.</title>
        <authorList>
            <person name="Stuskova K."/>
            <person name="Hakalova E."/>
            <person name="Tebbal A.B."/>
            <person name="Eichmeier A."/>
        </authorList>
    </citation>
    <scope>NUCLEOTIDE SEQUENCE</scope>
    <source>
        <strain evidence="4">NRRL B-24137</strain>
    </source>
</reference>
<dbReference type="InterPro" id="IPR001932">
    <property type="entry name" value="PPM-type_phosphatase-like_dom"/>
</dbReference>
<dbReference type="InterPro" id="IPR036457">
    <property type="entry name" value="PPM-type-like_dom_sf"/>
</dbReference>
<dbReference type="PROSITE" id="PS51746">
    <property type="entry name" value="PPM_2"/>
    <property type="match status" value="1"/>
</dbReference>
<reference evidence="3 6" key="1">
    <citation type="submission" date="2021-01" db="EMBL/GenBank/DDBJ databases">
        <title>Sequencing the genomes of 1000 actinobacteria strains.</title>
        <authorList>
            <person name="Klenk H.-P."/>
        </authorList>
    </citation>
    <scope>NUCLEOTIDE SEQUENCE [LARGE SCALE GENOMIC DNA]</scope>
    <source>
        <strain evidence="3 6">DSM 44581</strain>
    </source>
</reference>
<evidence type="ECO:0000313" key="6">
    <source>
        <dbReference type="Proteomes" id="UP001195724"/>
    </source>
</evidence>
<dbReference type="SUPFAM" id="SSF81606">
    <property type="entry name" value="PP2C-like"/>
    <property type="match status" value="1"/>
</dbReference>
<protein>
    <submittedName>
        <fullName evidence="4">Serine/threonine-protein phosphatase</fullName>
    </submittedName>
</protein>
<dbReference type="RefSeq" id="WP_204845439.1">
    <property type="nucleotide sequence ID" value="NZ_JAFBCL010000001.1"/>
</dbReference>
<name>A0A8T8HX15_9PSEU</name>
<accession>A0A8T8HX15</accession>
<dbReference type="GO" id="GO:0016791">
    <property type="term" value="F:phosphatase activity"/>
    <property type="evidence" value="ECO:0007669"/>
    <property type="project" value="TreeGrafter"/>
</dbReference>
<evidence type="ECO:0000313" key="4">
    <source>
        <dbReference type="EMBL" id="QTR03125.1"/>
    </source>
</evidence>
<dbReference type="EMBL" id="CP072788">
    <property type="protein sequence ID" value="QTR03125.1"/>
    <property type="molecule type" value="Genomic_DNA"/>
</dbReference>
<dbReference type="PANTHER" id="PTHR43156:SF2">
    <property type="entry name" value="STAGE II SPORULATION PROTEIN E"/>
    <property type="match status" value="1"/>
</dbReference>
<dbReference type="SMART" id="SM00331">
    <property type="entry name" value="PP2C_SIG"/>
    <property type="match status" value="1"/>
</dbReference>
<dbReference type="Pfam" id="PF07228">
    <property type="entry name" value="SpoIIE"/>
    <property type="match status" value="1"/>
</dbReference>
<dbReference type="Gene3D" id="3.60.40.10">
    <property type="entry name" value="PPM-type phosphatase domain"/>
    <property type="match status" value="1"/>
</dbReference>
<dbReference type="InterPro" id="IPR052016">
    <property type="entry name" value="Bact_Sigma-Reg"/>
</dbReference>
<dbReference type="AlphaFoldDB" id="A0A8T8HX15"/>
<feature type="domain" description="PPM-type phosphatase" evidence="2">
    <location>
        <begin position="267"/>
        <end position="486"/>
    </location>
</feature>
<dbReference type="PANTHER" id="PTHR43156">
    <property type="entry name" value="STAGE II SPORULATION PROTEIN E-RELATED"/>
    <property type="match status" value="1"/>
</dbReference>
<evidence type="ECO:0000259" key="2">
    <source>
        <dbReference type="PROSITE" id="PS51746"/>
    </source>
</evidence>
<dbReference type="Proteomes" id="UP001195724">
    <property type="component" value="Unassembled WGS sequence"/>
</dbReference>
<proteinExistence type="predicted"/>
<evidence type="ECO:0000313" key="5">
    <source>
        <dbReference type="Proteomes" id="UP000671828"/>
    </source>
</evidence>
<keyword evidence="6" id="KW-1185">Reference proteome</keyword>
<dbReference type="EMBL" id="JAFBCL010000001">
    <property type="protein sequence ID" value="MBM7814846.1"/>
    <property type="molecule type" value="Genomic_DNA"/>
</dbReference>
<evidence type="ECO:0000313" key="3">
    <source>
        <dbReference type="EMBL" id="MBM7814846.1"/>
    </source>
</evidence>
<organism evidence="4 5">
    <name type="scientific">Saccharothrix algeriensis</name>
    <dbReference type="NCBI Taxonomy" id="173560"/>
    <lineage>
        <taxon>Bacteria</taxon>
        <taxon>Bacillati</taxon>
        <taxon>Actinomycetota</taxon>
        <taxon>Actinomycetes</taxon>
        <taxon>Pseudonocardiales</taxon>
        <taxon>Pseudonocardiaceae</taxon>
        <taxon>Saccharothrix</taxon>
    </lineage>
</organism>
<evidence type="ECO:0000256" key="1">
    <source>
        <dbReference type="ARBA" id="ARBA00022801"/>
    </source>
</evidence>